<gene>
    <name evidence="2" type="ORF">DQ400_01260</name>
</gene>
<dbReference type="Proteomes" id="UP000252204">
    <property type="component" value="Unassembled WGS sequence"/>
</dbReference>
<proteinExistence type="predicted"/>
<evidence type="ECO:0008006" key="4">
    <source>
        <dbReference type="Google" id="ProtNLM"/>
    </source>
</evidence>
<dbReference type="OrthoDB" id="7008646at2"/>
<dbReference type="EMBL" id="QNTU01000001">
    <property type="protein sequence ID" value="RBI69350.1"/>
    <property type="molecule type" value="Genomic_DNA"/>
</dbReference>
<feature type="region of interest" description="Disordered" evidence="1">
    <location>
        <begin position="191"/>
        <end position="211"/>
    </location>
</feature>
<evidence type="ECO:0000313" key="2">
    <source>
        <dbReference type="EMBL" id="RBI69350.1"/>
    </source>
</evidence>
<dbReference type="RefSeq" id="WP_113268003.1">
    <property type="nucleotide sequence ID" value="NZ_QNTU01000001.1"/>
</dbReference>
<keyword evidence="3" id="KW-1185">Reference proteome</keyword>
<sequence length="253" mass="26460">MISKQVTAKLKRDQEIGGCLGFKSHACPAKRTKRKGVLKTGSPLAKGVLALVMTSSIASVWGQESSSDDSFHRVFTTTYRASSLIDGYSLSHVQGAININMASGHGNLQSNSGVIAMGDNALANNIVVQIATSNNRLEPELANAVIKDQALSQAVGWISVNQAAGQSNVQSNTLSVALGIRGSSLTSESLSQVLSNKQESMEDSEGNAQSRRVEIEESAFAGARGVIQVNQSAGVGNATGNHVGIRMTSGAFR</sequence>
<protein>
    <recommendedName>
        <fullName evidence="4">Adhesin</fullName>
    </recommendedName>
</protein>
<name>A0A365TTD9_9GAMM</name>
<organism evidence="2 3">
    <name type="scientific">Vreelandella sulfidaeris</name>
    <dbReference type="NCBI Taxonomy" id="115553"/>
    <lineage>
        <taxon>Bacteria</taxon>
        <taxon>Pseudomonadati</taxon>
        <taxon>Pseudomonadota</taxon>
        <taxon>Gammaproteobacteria</taxon>
        <taxon>Oceanospirillales</taxon>
        <taxon>Halomonadaceae</taxon>
        <taxon>Vreelandella</taxon>
    </lineage>
</organism>
<dbReference type="AlphaFoldDB" id="A0A365TTD9"/>
<evidence type="ECO:0000313" key="3">
    <source>
        <dbReference type="Proteomes" id="UP000252204"/>
    </source>
</evidence>
<evidence type="ECO:0000256" key="1">
    <source>
        <dbReference type="SAM" id="MobiDB-lite"/>
    </source>
</evidence>
<reference evidence="3" key="1">
    <citation type="submission" date="2018-06" db="EMBL/GenBank/DDBJ databases">
        <title>Whole genome sequencing of four bacterial strains from South Shetland trench revealing bio-synthetic gene clusters.</title>
        <authorList>
            <person name="Abdel-Mageed W.M."/>
            <person name="Lehri B."/>
            <person name="Jarmusch S."/>
            <person name="Miranda K."/>
            <person name="Goodfellow M."/>
            <person name="Jaspars M."/>
            <person name="Karlyshev A.V."/>
        </authorList>
    </citation>
    <scope>NUCLEOTIDE SEQUENCE [LARGE SCALE GENOMIC DNA]</scope>
    <source>
        <strain evidence="3">SST4</strain>
    </source>
</reference>
<accession>A0A365TTD9</accession>
<comment type="caution">
    <text evidence="2">The sequence shown here is derived from an EMBL/GenBank/DDBJ whole genome shotgun (WGS) entry which is preliminary data.</text>
</comment>